<gene>
    <name evidence="9 11" type="primary">hisS</name>
    <name evidence="11" type="ORF">OOT00_03945</name>
</gene>
<evidence type="ECO:0000256" key="5">
    <source>
        <dbReference type="ARBA" id="ARBA00022840"/>
    </source>
</evidence>
<keyword evidence="6 9" id="KW-0648">Protein biosynthesis</keyword>
<dbReference type="Pfam" id="PF13393">
    <property type="entry name" value="tRNA-synt_His"/>
    <property type="match status" value="1"/>
</dbReference>
<dbReference type="InterPro" id="IPR004154">
    <property type="entry name" value="Anticodon-bd"/>
</dbReference>
<reference evidence="11 12" key="1">
    <citation type="submission" date="2022-11" db="EMBL/GenBank/DDBJ databases">
        <title>Desulfobotulus tamanensis H1 sp. nov. - anaerobic, alkaliphilic, sulphate reducing bacterium isolated from terrestrial mud volcano.</title>
        <authorList>
            <person name="Frolova A."/>
            <person name="Merkel A.Y."/>
            <person name="Slobodkin A.I."/>
        </authorList>
    </citation>
    <scope>NUCLEOTIDE SEQUENCE [LARGE SCALE GENOMIC DNA]</scope>
    <source>
        <strain evidence="11 12">H1</strain>
    </source>
</reference>
<feature type="domain" description="Aminoacyl-transfer RNA synthetases class-II family profile" evidence="10">
    <location>
        <begin position="17"/>
        <end position="330"/>
    </location>
</feature>
<keyword evidence="3 9" id="KW-0436">Ligase</keyword>
<dbReference type="Pfam" id="PF03129">
    <property type="entry name" value="HGTP_anticodon"/>
    <property type="match status" value="1"/>
</dbReference>
<name>A0ABT3N6R1_9BACT</name>
<dbReference type="InterPro" id="IPR006195">
    <property type="entry name" value="aa-tRNA-synth_II"/>
</dbReference>
<dbReference type="GO" id="GO:0004821">
    <property type="term" value="F:histidine-tRNA ligase activity"/>
    <property type="evidence" value="ECO:0007669"/>
    <property type="project" value="UniProtKB-EC"/>
</dbReference>
<dbReference type="CDD" id="cd00773">
    <property type="entry name" value="HisRS-like_core"/>
    <property type="match status" value="1"/>
</dbReference>
<dbReference type="NCBIfam" id="TIGR00442">
    <property type="entry name" value="hisS"/>
    <property type="match status" value="1"/>
</dbReference>
<dbReference type="SUPFAM" id="SSF55681">
    <property type="entry name" value="Class II aaRS and biotin synthetases"/>
    <property type="match status" value="1"/>
</dbReference>
<dbReference type="RefSeq" id="WP_265423991.1">
    <property type="nucleotide sequence ID" value="NZ_JAPFPW010000003.1"/>
</dbReference>
<dbReference type="InterPro" id="IPR004516">
    <property type="entry name" value="HisRS/HisZ"/>
</dbReference>
<dbReference type="Gene3D" id="3.30.930.10">
    <property type="entry name" value="Bira Bifunctional Protein, Domain 2"/>
    <property type="match status" value="1"/>
</dbReference>
<protein>
    <recommendedName>
        <fullName evidence="9">Histidine--tRNA ligase</fullName>
        <ecNumber evidence="9">6.1.1.21</ecNumber>
    </recommendedName>
    <alternativeName>
        <fullName evidence="9">Histidyl-tRNA synthetase</fullName>
        <shortName evidence="9">HisRS</shortName>
    </alternativeName>
</protein>
<dbReference type="PROSITE" id="PS50862">
    <property type="entry name" value="AA_TRNA_LIGASE_II"/>
    <property type="match status" value="1"/>
</dbReference>
<dbReference type="EMBL" id="JAPFPW010000003">
    <property type="protein sequence ID" value="MCW7753134.1"/>
    <property type="molecule type" value="Genomic_DNA"/>
</dbReference>
<comment type="caution">
    <text evidence="11">The sequence shown here is derived from an EMBL/GenBank/DDBJ whole genome shotgun (WGS) entry which is preliminary data.</text>
</comment>
<keyword evidence="4 9" id="KW-0547">Nucleotide-binding</keyword>
<evidence type="ECO:0000256" key="3">
    <source>
        <dbReference type="ARBA" id="ARBA00022598"/>
    </source>
</evidence>
<comment type="subunit">
    <text evidence="2 9">Homodimer.</text>
</comment>
<dbReference type="HAMAP" id="MF_00127">
    <property type="entry name" value="His_tRNA_synth"/>
    <property type="match status" value="1"/>
</dbReference>
<dbReference type="InterPro" id="IPR036621">
    <property type="entry name" value="Anticodon-bd_dom_sf"/>
</dbReference>
<evidence type="ECO:0000256" key="1">
    <source>
        <dbReference type="ARBA" id="ARBA00008226"/>
    </source>
</evidence>
<evidence type="ECO:0000313" key="11">
    <source>
        <dbReference type="EMBL" id="MCW7753134.1"/>
    </source>
</evidence>
<dbReference type="SUPFAM" id="SSF52954">
    <property type="entry name" value="Class II aaRS ABD-related"/>
    <property type="match status" value="1"/>
</dbReference>
<dbReference type="PIRSF" id="PIRSF001549">
    <property type="entry name" value="His-tRNA_synth"/>
    <property type="match status" value="1"/>
</dbReference>
<dbReference type="InterPro" id="IPR015807">
    <property type="entry name" value="His-tRNA-ligase"/>
</dbReference>
<evidence type="ECO:0000256" key="4">
    <source>
        <dbReference type="ARBA" id="ARBA00022741"/>
    </source>
</evidence>
<evidence type="ECO:0000256" key="8">
    <source>
        <dbReference type="ARBA" id="ARBA00047639"/>
    </source>
</evidence>
<evidence type="ECO:0000256" key="7">
    <source>
        <dbReference type="ARBA" id="ARBA00023146"/>
    </source>
</evidence>
<dbReference type="InterPro" id="IPR033656">
    <property type="entry name" value="HisRS_anticodon"/>
</dbReference>
<comment type="subcellular location">
    <subcellularLocation>
        <location evidence="9">Cytoplasm</location>
    </subcellularLocation>
</comment>
<keyword evidence="12" id="KW-1185">Reference proteome</keyword>
<sequence length="419" mass="47193">MIQLIRGFKDILQPEGRLWQRIETEARRLFESHGYHEIRLPILEKTELFARSIGETTDIVEKEMYTFTDRGGESLTLRPEATASVVRAYIQHKLSGTEPIRKLYTIGPMFRRERPQKGRYRQFYQIDVEAFGIASPYVDAQMILMLASLLERLGVTGISAHVNSLGCPDCRPPYRENLKAFIEEKASELCDDCLRRRDKNPLRVLDCKNESCRKAMAQAPELLDKLCKPCAEHFATVRKELDKRDISYKVDKRLVRGLDYYTRTAFELQTDMLGAQSSVAGGGRYDGLVKTLGGPDIPAIGFAIGFDRLVEVIAQTLPPEECPPHVFFIPLGEKAMEKAFDLCMQLAEQGIHSETDYSGRSLKALMKRADRLAASLVVIMGDNELSTGSVTLKSMATGEQETVSMEGLIQTLVQGFRKA</sequence>
<dbReference type="CDD" id="cd00859">
    <property type="entry name" value="HisRS_anticodon"/>
    <property type="match status" value="1"/>
</dbReference>
<accession>A0ABT3N6R1</accession>
<comment type="similarity">
    <text evidence="1 9">Belongs to the class-II aminoacyl-tRNA synthetase family.</text>
</comment>
<dbReference type="Proteomes" id="UP001209681">
    <property type="component" value="Unassembled WGS sequence"/>
</dbReference>
<evidence type="ECO:0000313" key="12">
    <source>
        <dbReference type="Proteomes" id="UP001209681"/>
    </source>
</evidence>
<dbReference type="EC" id="6.1.1.21" evidence="9"/>
<evidence type="ECO:0000256" key="2">
    <source>
        <dbReference type="ARBA" id="ARBA00011738"/>
    </source>
</evidence>
<proteinExistence type="inferred from homology"/>
<evidence type="ECO:0000259" key="10">
    <source>
        <dbReference type="PROSITE" id="PS50862"/>
    </source>
</evidence>
<keyword evidence="5 9" id="KW-0067">ATP-binding</keyword>
<dbReference type="InterPro" id="IPR045864">
    <property type="entry name" value="aa-tRNA-synth_II/BPL/LPL"/>
</dbReference>
<dbReference type="Gene3D" id="3.40.50.800">
    <property type="entry name" value="Anticodon-binding domain"/>
    <property type="match status" value="1"/>
</dbReference>
<keyword evidence="9" id="KW-0963">Cytoplasm</keyword>
<dbReference type="PANTHER" id="PTHR43707:SF1">
    <property type="entry name" value="HISTIDINE--TRNA LIGASE, MITOCHONDRIAL-RELATED"/>
    <property type="match status" value="1"/>
</dbReference>
<dbReference type="InterPro" id="IPR041715">
    <property type="entry name" value="HisRS-like_core"/>
</dbReference>
<evidence type="ECO:0000256" key="9">
    <source>
        <dbReference type="HAMAP-Rule" id="MF_00127"/>
    </source>
</evidence>
<keyword evidence="7 9" id="KW-0030">Aminoacyl-tRNA synthetase</keyword>
<dbReference type="PANTHER" id="PTHR43707">
    <property type="entry name" value="HISTIDYL-TRNA SYNTHETASE"/>
    <property type="match status" value="1"/>
</dbReference>
<evidence type="ECO:0000256" key="6">
    <source>
        <dbReference type="ARBA" id="ARBA00022917"/>
    </source>
</evidence>
<organism evidence="11 12">
    <name type="scientific">Desulfobotulus pelophilus</name>
    <dbReference type="NCBI Taxonomy" id="2823377"/>
    <lineage>
        <taxon>Bacteria</taxon>
        <taxon>Pseudomonadati</taxon>
        <taxon>Thermodesulfobacteriota</taxon>
        <taxon>Desulfobacteria</taxon>
        <taxon>Desulfobacterales</taxon>
        <taxon>Desulfobacteraceae</taxon>
        <taxon>Desulfobotulus</taxon>
    </lineage>
</organism>
<comment type="catalytic activity">
    <reaction evidence="8 9">
        <text>tRNA(His) + L-histidine + ATP = L-histidyl-tRNA(His) + AMP + diphosphate + H(+)</text>
        <dbReference type="Rhea" id="RHEA:17313"/>
        <dbReference type="Rhea" id="RHEA-COMP:9665"/>
        <dbReference type="Rhea" id="RHEA-COMP:9689"/>
        <dbReference type="ChEBI" id="CHEBI:15378"/>
        <dbReference type="ChEBI" id="CHEBI:30616"/>
        <dbReference type="ChEBI" id="CHEBI:33019"/>
        <dbReference type="ChEBI" id="CHEBI:57595"/>
        <dbReference type="ChEBI" id="CHEBI:78442"/>
        <dbReference type="ChEBI" id="CHEBI:78527"/>
        <dbReference type="ChEBI" id="CHEBI:456215"/>
        <dbReference type="EC" id="6.1.1.21"/>
    </reaction>
</comment>